<evidence type="ECO:0000256" key="7">
    <source>
        <dbReference type="SAM" id="Phobius"/>
    </source>
</evidence>
<dbReference type="PANTHER" id="PTHR30625">
    <property type="entry name" value="PROTEIN TOLQ"/>
    <property type="match status" value="1"/>
</dbReference>
<evidence type="ECO:0000256" key="4">
    <source>
        <dbReference type="ARBA" id="ARBA00022989"/>
    </source>
</evidence>
<dbReference type="InterPro" id="IPR002898">
    <property type="entry name" value="MotA_ExbB_proton_chnl"/>
</dbReference>
<keyword evidence="6" id="KW-0813">Transport</keyword>
<evidence type="ECO:0000259" key="8">
    <source>
        <dbReference type="Pfam" id="PF01618"/>
    </source>
</evidence>
<feature type="transmembrane region" description="Helical" evidence="7">
    <location>
        <begin position="118"/>
        <end position="138"/>
    </location>
</feature>
<feature type="domain" description="MotA/TolQ/ExbB proton channel" evidence="8">
    <location>
        <begin position="73"/>
        <end position="194"/>
    </location>
</feature>
<keyword evidence="4 7" id="KW-1133">Transmembrane helix</keyword>
<feature type="transmembrane region" description="Helical" evidence="7">
    <location>
        <begin position="158"/>
        <end position="182"/>
    </location>
</feature>
<accession>A0ABX1GJI8</accession>
<evidence type="ECO:0000256" key="1">
    <source>
        <dbReference type="ARBA" id="ARBA00004651"/>
    </source>
</evidence>
<name>A0ABX1GJI8_9GAMM</name>
<dbReference type="PANTHER" id="PTHR30625:SF11">
    <property type="entry name" value="MOTA_TOLQ_EXBB PROTON CHANNEL DOMAIN-CONTAINING PROTEIN"/>
    <property type="match status" value="1"/>
</dbReference>
<feature type="transmembrane region" description="Helical" evidence="7">
    <location>
        <begin position="14"/>
        <end position="34"/>
    </location>
</feature>
<evidence type="ECO:0000313" key="10">
    <source>
        <dbReference type="Proteomes" id="UP000765845"/>
    </source>
</evidence>
<evidence type="ECO:0000256" key="5">
    <source>
        <dbReference type="ARBA" id="ARBA00023136"/>
    </source>
</evidence>
<keyword evidence="2" id="KW-1003">Cell membrane</keyword>
<dbReference type="RefSeq" id="WP_168451057.1">
    <property type="nucleotide sequence ID" value="NZ_JAAWWK010000005.1"/>
</dbReference>
<comment type="caution">
    <text evidence="9">The sequence shown here is derived from an EMBL/GenBank/DDBJ whole genome shotgun (WGS) entry which is preliminary data.</text>
</comment>
<keyword evidence="3 7" id="KW-0812">Transmembrane</keyword>
<comment type="subcellular location">
    <subcellularLocation>
        <location evidence="1">Cell membrane</location>
        <topology evidence="1">Multi-pass membrane protein</topology>
    </subcellularLocation>
    <subcellularLocation>
        <location evidence="6">Membrane</location>
        <topology evidence="6">Multi-pass membrane protein</topology>
    </subcellularLocation>
</comment>
<protein>
    <submittedName>
        <fullName evidence="9">MotA/TolQ/ExbB proton channel family protein</fullName>
    </submittedName>
</protein>
<dbReference type="InterPro" id="IPR050790">
    <property type="entry name" value="ExbB/TolQ_transport"/>
</dbReference>
<evidence type="ECO:0000256" key="6">
    <source>
        <dbReference type="RuleBase" id="RU004057"/>
    </source>
</evidence>
<comment type="similarity">
    <text evidence="6">Belongs to the exbB/tolQ family.</text>
</comment>
<dbReference type="Proteomes" id="UP000765845">
    <property type="component" value="Unassembled WGS sequence"/>
</dbReference>
<dbReference type="Pfam" id="PF01618">
    <property type="entry name" value="MotA_ExbB"/>
    <property type="match status" value="1"/>
</dbReference>
<evidence type="ECO:0000256" key="2">
    <source>
        <dbReference type="ARBA" id="ARBA00022475"/>
    </source>
</evidence>
<evidence type="ECO:0000313" key="9">
    <source>
        <dbReference type="EMBL" id="NKI18522.1"/>
    </source>
</evidence>
<gene>
    <name evidence="9" type="ORF">HCU74_13985</name>
</gene>
<reference evidence="9 10" key="1">
    <citation type="submission" date="2020-04" db="EMBL/GenBank/DDBJ databases">
        <authorList>
            <person name="Yoon J."/>
        </authorList>
    </citation>
    <scope>NUCLEOTIDE SEQUENCE [LARGE SCALE GENOMIC DNA]</scope>
    <source>
        <strain evidence="9 10">KMU-166</strain>
    </source>
</reference>
<proteinExistence type="inferred from homology"/>
<keyword evidence="6" id="KW-0653">Protein transport</keyword>
<sequence>MPNPLTTLVAADPVIVVLGLFSLCALSTVLYKLWHLFIAFRVHRDNTDPAFALLGQGKHREAKMRLNTPKGPRAQLLSAGISLAASGALPQPELRNELLRQARLSAQHMASHLRILEVIANLAPLLGLLGTVLGMIDAFRAMEAAGSQVNPAILSGGIWQALLTTAAGLLVAIPVSLAHSWLERRVERETMALQNDLERFLGLYAAQPQLRNSLATAPTPETTHNAVAVP</sequence>
<organism evidence="9 10">
    <name type="scientific">Spongiibacter thalassae</name>
    <dbReference type="NCBI Taxonomy" id="2721624"/>
    <lineage>
        <taxon>Bacteria</taxon>
        <taxon>Pseudomonadati</taxon>
        <taxon>Pseudomonadota</taxon>
        <taxon>Gammaproteobacteria</taxon>
        <taxon>Cellvibrionales</taxon>
        <taxon>Spongiibacteraceae</taxon>
        <taxon>Spongiibacter</taxon>
    </lineage>
</organism>
<dbReference type="EMBL" id="JAAWWK010000005">
    <property type="protein sequence ID" value="NKI18522.1"/>
    <property type="molecule type" value="Genomic_DNA"/>
</dbReference>
<evidence type="ECO:0000256" key="3">
    <source>
        <dbReference type="ARBA" id="ARBA00022692"/>
    </source>
</evidence>
<keyword evidence="10" id="KW-1185">Reference proteome</keyword>
<keyword evidence="5 7" id="KW-0472">Membrane</keyword>